<evidence type="ECO:0000256" key="1">
    <source>
        <dbReference type="SAM" id="MobiDB-lite"/>
    </source>
</evidence>
<dbReference type="Proteomes" id="UP001487740">
    <property type="component" value="Unassembled WGS sequence"/>
</dbReference>
<protein>
    <submittedName>
        <fullName evidence="2">Uncharacterized protein</fullName>
    </submittedName>
</protein>
<dbReference type="EMBL" id="JARAKH010000038">
    <property type="protein sequence ID" value="KAK8382923.1"/>
    <property type="molecule type" value="Genomic_DNA"/>
</dbReference>
<feature type="compositionally biased region" description="Basic and acidic residues" evidence="1">
    <location>
        <begin position="28"/>
        <end position="40"/>
    </location>
</feature>
<feature type="compositionally biased region" description="Acidic residues" evidence="1">
    <location>
        <begin position="239"/>
        <end position="264"/>
    </location>
</feature>
<feature type="compositionally biased region" description="Acidic residues" evidence="1">
    <location>
        <begin position="1"/>
        <end position="14"/>
    </location>
</feature>
<keyword evidence="3" id="KW-1185">Reference proteome</keyword>
<evidence type="ECO:0000313" key="2">
    <source>
        <dbReference type="EMBL" id="KAK8382923.1"/>
    </source>
</evidence>
<reference evidence="2 3" key="1">
    <citation type="submission" date="2023-03" db="EMBL/GenBank/DDBJ databases">
        <title>High-quality genome of Scylla paramamosain provides insights in environmental adaptation.</title>
        <authorList>
            <person name="Zhang L."/>
        </authorList>
    </citation>
    <scope>NUCLEOTIDE SEQUENCE [LARGE SCALE GENOMIC DNA]</scope>
    <source>
        <strain evidence="2">LZ_2023a</strain>
        <tissue evidence="2">Muscle</tissue>
    </source>
</reference>
<feature type="region of interest" description="Disordered" evidence="1">
    <location>
        <begin position="394"/>
        <end position="424"/>
    </location>
</feature>
<gene>
    <name evidence="2" type="ORF">O3P69_011464</name>
</gene>
<dbReference type="AlphaFoldDB" id="A0AAW0T6T7"/>
<feature type="compositionally biased region" description="Polar residues" evidence="1">
    <location>
        <begin position="210"/>
        <end position="226"/>
    </location>
</feature>
<feature type="compositionally biased region" description="Basic and acidic residues" evidence="1">
    <location>
        <begin position="60"/>
        <end position="82"/>
    </location>
</feature>
<dbReference type="PANTHER" id="PTHR35711">
    <property type="entry name" value="EXPRESSED PROTEIN"/>
    <property type="match status" value="1"/>
</dbReference>
<comment type="caution">
    <text evidence="2">The sequence shown here is derived from an EMBL/GenBank/DDBJ whole genome shotgun (WGS) entry which is preliminary data.</text>
</comment>
<feature type="region of interest" description="Disordered" evidence="1">
    <location>
        <begin position="208"/>
        <end position="266"/>
    </location>
</feature>
<feature type="compositionally biased region" description="Polar residues" evidence="1">
    <location>
        <begin position="396"/>
        <end position="413"/>
    </location>
</feature>
<proteinExistence type="predicted"/>
<name>A0AAW0T6T7_SCYPA</name>
<sequence>MDEETEEEEEEEEDGRQMKGREKRRKEGFKAELKKEKVEEQNEEEKDEEEEAEKEEEEEERKKEEEKENEEEQRNKKGNEKAEEQEENERGGGGGGGGRAGRGTGSLSYSRVLLTTGYTLVDASCLHASAVSLTVHKGTTTTTTTTTRALKVNYASFGVSAPPHRTPSTARIQADFHLITTLPNISVSDGVIPLNQQGPLDACRPYKATVPSSSRASLSRVGQGSARSARLRGACASLPDDDDDDDDDDEEEEEEEEEDDDAAVTDDASLMTHALPLTPGLMPLRRDSADTPRWFMCEGEDDDNTTLSMATTDASPCACQLLQETVRCALICPWSRGKAPPGTRRLHLTRQPNLQSLRAVNNSVSSSFSQASTLSPLPNLTLVRPQTLRRGPTRVNAASHQRSLVSSSSTQRPPSRETLACLYG</sequence>
<feature type="compositionally biased region" description="Gly residues" evidence="1">
    <location>
        <begin position="91"/>
        <end position="103"/>
    </location>
</feature>
<evidence type="ECO:0000313" key="3">
    <source>
        <dbReference type="Proteomes" id="UP001487740"/>
    </source>
</evidence>
<feature type="region of interest" description="Disordered" evidence="1">
    <location>
        <begin position="1"/>
        <end position="103"/>
    </location>
</feature>
<dbReference type="PANTHER" id="PTHR35711:SF1">
    <property type="entry name" value="ECTODERMAL, ISOFORM F"/>
    <property type="match status" value="1"/>
</dbReference>
<feature type="compositionally biased region" description="Acidic residues" evidence="1">
    <location>
        <begin position="41"/>
        <end position="59"/>
    </location>
</feature>
<accession>A0AAW0T6T7</accession>
<organism evidence="2 3">
    <name type="scientific">Scylla paramamosain</name>
    <name type="common">Mud crab</name>
    <dbReference type="NCBI Taxonomy" id="85552"/>
    <lineage>
        <taxon>Eukaryota</taxon>
        <taxon>Metazoa</taxon>
        <taxon>Ecdysozoa</taxon>
        <taxon>Arthropoda</taxon>
        <taxon>Crustacea</taxon>
        <taxon>Multicrustacea</taxon>
        <taxon>Malacostraca</taxon>
        <taxon>Eumalacostraca</taxon>
        <taxon>Eucarida</taxon>
        <taxon>Decapoda</taxon>
        <taxon>Pleocyemata</taxon>
        <taxon>Brachyura</taxon>
        <taxon>Eubrachyura</taxon>
        <taxon>Portunoidea</taxon>
        <taxon>Portunidae</taxon>
        <taxon>Portuninae</taxon>
        <taxon>Scylla</taxon>
    </lineage>
</organism>